<dbReference type="SUPFAM" id="SSF52821">
    <property type="entry name" value="Rhodanese/Cell cycle control phosphatase"/>
    <property type="match status" value="1"/>
</dbReference>
<sequence>MDRTINPETLKAELADKYILDVRRVADRDASTEQLAGAAWKDPEKLAEWADQLPRDRDIVLYCVRGGSVSNSVLDALQARGLKARFIEGGIEGWKAAGGEVVARG</sequence>
<comment type="caution">
    <text evidence="2">The sequence shown here is derived from an EMBL/GenBank/DDBJ whole genome shotgun (WGS) entry which is preliminary data.</text>
</comment>
<dbReference type="RefSeq" id="WP_077277552.1">
    <property type="nucleotide sequence ID" value="NZ_MVBK01000014.1"/>
</dbReference>
<dbReference type="EMBL" id="MVBK01000014">
    <property type="protein sequence ID" value="OOG27856.1"/>
    <property type="molecule type" value="Genomic_DNA"/>
</dbReference>
<dbReference type="SMART" id="SM00450">
    <property type="entry name" value="RHOD"/>
    <property type="match status" value="1"/>
</dbReference>
<dbReference type="STRING" id="108003.B1C78_02460"/>
<organism evidence="2 3">
    <name type="scientific">Thioalkalivibrio denitrificans</name>
    <dbReference type="NCBI Taxonomy" id="108003"/>
    <lineage>
        <taxon>Bacteria</taxon>
        <taxon>Pseudomonadati</taxon>
        <taxon>Pseudomonadota</taxon>
        <taxon>Gammaproteobacteria</taxon>
        <taxon>Chromatiales</taxon>
        <taxon>Ectothiorhodospiraceae</taxon>
        <taxon>Thioalkalivibrio</taxon>
    </lineage>
</organism>
<dbReference type="InterPro" id="IPR001763">
    <property type="entry name" value="Rhodanese-like_dom"/>
</dbReference>
<dbReference type="OrthoDB" id="9811849at2"/>
<dbReference type="AlphaFoldDB" id="A0A1V3NSY9"/>
<keyword evidence="2" id="KW-0808">Transferase</keyword>
<evidence type="ECO:0000259" key="1">
    <source>
        <dbReference type="PROSITE" id="PS50206"/>
    </source>
</evidence>
<dbReference type="PROSITE" id="PS50206">
    <property type="entry name" value="RHODANESE_3"/>
    <property type="match status" value="1"/>
</dbReference>
<proteinExistence type="predicted"/>
<evidence type="ECO:0000313" key="3">
    <source>
        <dbReference type="Proteomes" id="UP000189462"/>
    </source>
</evidence>
<dbReference type="Gene3D" id="3.40.250.10">
    <property type="entry name" value="Rhodanese-like domain"/>
    <property type="match status" value="1"/>
</dbReference>
<dbReference type="Pfam" id="PF00581">
    <property type="entry name" value="Rhodanese"/>
    <property type="match status" value="1"/>
</dbReference>
<keyword evidence="3" id="KW-1185">Reference proteome</keyword>
<dbReference type="InterPro" id="IPR036873">
    <property type="entry name" value="Rhodanese-like_dom_sf"/>
</dbReference>
<protein>
    <submittedName>
        <fullName evidence="2">Sulfurtransferase</fullName>
    </submittedName>
</protein>
<evidence type="ECO:0000313" key="2">
    <source>
        <dbReference type="EMBL" id="OOG27856.1"/>
    </source>
</evidence>
<feature type="domain" description="Rhodanese" evidence="1">
    <location>
        <begin position="20"/>
        <end position="103"/>
    </location>
</feature>
<name>A0A1V3NSY9_9GAMM</name>
<dbReference type="Proteomes" id="UP000189462">
    <property type="component" value="Unassembled WGS sequence"/>
</dbReference>
<dbReference type="GO" id="GO:0016740">
    <property type="term" value="F:transferase activity"/>
    <property type="evidence" value="ECO:0007669"/>
    <property type="project" value="UniProtKB-KW"/>
</dbReference>
<accession>A0A1V3NSY9</accession>
<reference evidence="2 3" key="1">
    <citation type="submission" date="2017-02" db="EMBL/GenBank/DDBJ databases">
        <title>Genomic diversity within the haloalkaliphilic genus Thioalkalivibrio.</title>
        <authorList>
            <person name="Ahn A.-C."/>
            <person name="Meier-Kolthoff J."/>
            <person name="Overmars L."/>
            <person name="Richter M."/>
            <person name="Woyke T."/>
            <person name="Sorokin D.Y."/>
            <person name="Muyzer G."/>
        </authorList>
    </citation>
    <scope>NUCLEOTIDE SEQUENCE [LARGE SCALE GENOMIC DNA]</scope>
    <source>
        <strain evidence="2 3">ALJD</strain>
    </source>
</reference>
<gene>
    <name evidence="2" type="ORF">B1C78_02460</name>
</gene>